<dbReference type="RefSeq" id="WP_218285514.1">
    <property type="nucleotide sequence ID" value="NZ_CP076448.1"/>
</dbReference>
<keyword evidence="10" id="KW-0472">Membrane</keyword>
<reference evidence="13" key="1">
    <citation type="submission" date="2021-06" db="EMBL/GenBank/DDBJ databases">
        <title>Elioraea tepida, sp. nov., a moderately thermophilic aerobic anoxygenic phototrophic bacterium isolated from an alkaline siliceous hot spring mat community in Yellowstone National Park, WY, USA.</title>
        <authorList>
            <person name="Saini M.K."/>
            <person name="Yoshida S."/>
            <person name="Sebastian A."/>
            <person name="Hirose S."/>
            <person name="Hara E."/>
            <person name="Tamaki H."/>
            <person name="Soulier N.T."/>
            <person name="Albert I."/>
            <person name="Hanada S."/>
            <person name="Bryant D.A."/>
            <person name="Tank M."/>
        </authorList>
    </citation>
    <scope>NUCLEOTIDE SEQUENCE</scope>
    <source>
        <strain evidence="13">MS-P2</strain>
    </source>
</reference>
<dbReference type="Proteomes" id="UP000694001">
    <property type="component" value="Chromosome"/>
</dbReference>
<dbReference type="Pfam" id="PF00512">
    <property type="entry name" value="HisKA"/>
    <property type="match status" value="1"/>
</dbReference>
<comment type="catalytic activity">
    <reaction evidence="1">
        <text>ATP + protein L-histidine = ADP + protein N-phospho-L-histidine.</text>
        <dbReference type="EC" id="2.7.13.3"/>
    </reaction>
</comment>
<dbReference type="GO" id="GO:0000155">
    <property type="term" value="F:phosphorelay sensor kinase activity"/>
    <property type="evidence" value="ECO:0007669"/>
    <property type="project" value="InterPro"/>
</dbReference>
<evidence type="ECO:0000256" key="5">
    <source>
        <dbReference type="ARBA" id="ARBA00022679"/>
    </source>
</evidence>
<dbReference type="EC" id="2.7.13.3" evidence="3"/>
<dbReference type="GO" id="GO:0005886">
    <property type="term" value="C:plasma membrane"/>
    <property type="evidence" value="ECO:0007669"/>
    <property type="project" value="TreeGrafter"/>
</dbReference>
<keyword evidence="5" id="KW-0808">Transferase</keyword>
<dbReference type="SMART" id="SM00388">
    <property type="entry name" value="HisKA"/>
    <property type="match status" value="1"/>
</dbReference>
<dbReference type="FunFam" id="1.10.287.130:FF:000038">
    <property type="entry name" value="Sensory transduction histidine kinase"/>
    <property type="match status" value="1"/>
</dbReference>
<dbReference type="GO" id="GO:0009927">
    <property type="term" value="F:histidine phosphotransfer kinase activity"/>
    <property type="evidence" value="ECO:0007669"/>
    <property type="project" value="TreeGrafter"/>
</dbReference>
<keyword evidence="8" id="KW-0067">ATP-binding</keyword>
<proteinExistence type="predicted"/>
<dbReference type="SMART" id="SM00086">
    <property type="entry name" value="PAC"/>
    <property type="match status" value="1"/>
</dbReference>
<evidence type="ECO:0000259" key="12">
    <source>
        <dbReference type="PROSITE" id="PS50113"/>
    </source>
</evidence>
<dbReference type="SMART" id="SM00387">
    <property type="entry name" value="HATPase_c"/>
    <property type="match status" value="1"/>
</dbReference>
<dbReference type="InterPro" id="IPR003661">
    <property type="entry name" value="HisK_dim/P_dom"/>
</dbReference>
<evidence type="ECO:0000259" key="11">
    <source>
        <dbReference type="PROSITE" id="PS50109"/>
    </source>
</evidence>
<dbReference type="InterPro" id="IPR005467">
    <property type="entry name" value="His_kinase_dom"/>
</dbReference>
<organism evidence="13 14">
    <name type="scientific">Elioraea tepida</name>
    <dbReference type="NCBI Taxonomy" id="2843330"/>
    <lineage>
        <taxon>Bacteria</taxon>
        <taxon>Pseudomonadati</taxon>
        <taxon>Pseudomonadota</taxon>
        <taxon>Alphaproteobacteria</taxon>
        <taxon>Acetobacterales</taxon>
        <taxon>Elioraeaceae</taxon>
        <taxon>Elioraea</taxon>
    </lineage>
</organism>
<dbReference type="SMART" id="SM00091">
    <property type="entry name" value="PAS"/>
    <property type="match status" value="4"/>
</dbReference>
<dbReference type="CDD" id="cd16922">
    <property type="entry name" value="HATPase_EvgS-ArcB-TorS-like"/>
    <property type="match status" value="1"/>
</dbReference>
<dbReference type="Pfam" id="PF02518">
    <property type="entry name" value="HATPase_c"/>
    <property type="match status" value="1"/>
</dbReference>
<keyword evidence="4" id="KW-0597">Phosphoprotein</keyword>
<evidence type="ECO:0000256" key="3">
    <source>
        <dbReference type="ARBA" id="ARBA00012438"/>
    </source>
</evidence>
<dbReference type="EMBL" id="CP076448">
    <property type="protein sequence ID" value="QXM24457.1"/>
    <property type="molecule type" value="Genomic_DNA"/>
</dbReference>
<protein>
    <recommendedName>
        <fullName evidence="3">histidine kinase</fullName>
        <ecNumber evidence="3">2.7.13.3</ecNumber>
    </recommendedName>
</protein>
<keyword evidence="7" id="KW-0418">Kinase</keyword>
<dbReference type="PANTHER" id="PTHR43047">
    <property type="entry name" value="TWO-COMPONENT HISTIDINE PROTEIN KINASE"/>
    <property type="match status" value="1"/>
</dbReference>
<dbReference type="FunFam" id="3.30.565.10:FF:000006">
    <property type="entry name" value="Sensor histidine kinase WalK"/>
    <property type="match status" value="1"/>
</dbReference>
<evidence type="ECO:0000256" key="6">
    <source>
        <dbReference type="ARBA" id="ARBA00022741"/>
    </source>
</evidence>
<dbReference type="InterPro" id="IPR000700">
    <property type="entry name" value="PAS-assoc_C"/>
</dbReference>
<dbReference type="KEGG" id="elio:KO353_14620"/>
<dbReference type="InterPro" id="IPR001610">
    <property type="entry name" value="PAC"/>
</dbReference>
<keyword evidence="9" id="KW-0902">Two-component regulatory system</keyword>
<evidence type="ECO:0000256" key="7">
    <source>
        <dbReference type="ARBA" id="ARBA00022777"/>
    </source>
</evidence>
<feature type="domain" description="PAC" evidence="12">
    <location>
        <begin position="109"/>
        <end position="161"/>
    </location>
</feature>
<evidence type="ECO:0000313" key="14">
    <source>
        <dbReference type="Proteomes" id="UP000694001"/>
    </source>
</evidence>
<sequence length="924" mass="101295">MEGGEGDTTASLQAEVEVLRIACAMLEDRERRLRDFAYASGDWFWEQDASLRFTWLSQRDVPPGGDVLAPRLDDPMLGRTREENAIREPGDEAMWARHAEDLAARRPFRDLTYRSRRGANKPLWVRISGVPVFGPDGTFQGYRGIGRDVTAEMEATLAARRQTALLRDTLDRLPVGIVLYDAERRLIWANATYGRMAGVNPQILRPGRTLEEIVRDFAKAGAYGPGDPEAEVAAVLAIDRTRPFRRTRRMPDGRSIDVRYEPMPDGGHVICALDVTPLIQAEAEARARALELDMVLSRLRSGVCVFGGDRSVRLCNSRYTELLGLPVDSVRPGTTLAAVLQLLRDRGEFASLDADRYVTEVLARDRSRPNHLRRVRPNGAVLDIVSDPLPDGGFMITVTDITALARAEDEARARAAMLDAILDNLPHGVAVYDRSRSVTMFNRAYAEIMRGAPIAIGDTLEAVIRRRAAAGEYGPGDVDAVIARELGRDLSVPQRRRRVRPNGTAVDVRTAPLPDGGHVSVVTDITPVVEAEAEAMRRAAMLDTMLEHIRHGICMFDRDRRVVIANRMAAQLLQHPPGFLVPGRTHEEMIGALLARGELGEGEAAEQRARALLTQDRSIASIYRRTRNDGRVLEVRSDPTPDGGFVITYTDVTDQTAAEESLRAAKEQAEAASRAKSQFLATMSHELRTPLNAIIGFSEALMRDPGRHGSAKIAEYASSINEAGRHLLALINDILDVARIEAGRIDLAEDRVDIGRLAESCRRLMEPTARTMGVTLTLAVPPDLPPVRGDERRLRQVLLNLVSNAVKFSGSAGSVRVSARVEEDGRLVVAVSDNGVGIERSELERVFQPFTQLDSSLSRRFQGSGLGLYLSRALVTAHGGTLHLESPGRGQGTTAVMTLPAGRVLRPVAAPSLTATRSPRSSLP</sequence>
<evidence type="ECO:0000256" key="2">
    <source>
        <dbReference type="ARBA" id="ARBA00004370"/>
    </source>
</evidence>
<evidence type="ECO:0000256" key="4">
    <source>
        <dbReference type="ARBA" id="ARBA00022553"/>
    </source>
</evidence>
<dbReference type="AlphaFoldDB" id="A0A975YJH7"/>
<evidence type="ECO:0000256" key="1">
    <source>
        <dbReference type="ARBA" id="ARBA00000085"/>
    </source>
</evidence>
<dbReference type="Pfam" id="PF12860">
    <property type="entry name" value="PAS_7"/>
    <property type="match status" value="4"/>
</dbReference>
<evidence type="ECO:0000256" key="10">
    <source>
        <dbReference type="ARBA" id="ARBA00023136"/>
    </source>
</evidence>
<evidence type="ECO:0000313" key="13">
    <source>
        <dbReference type="EMBL" id="QXM24457.1"/>
    </source>
</evidence>
<dbReference type="InterPro" id="IPR000014">
    <property type="entry name" value="PAS"/>
</dbReference>
<accession>A0A975YJH7</accession>
<dbReference type="CDD" id="cd00082">
    <property type="entry name" value="HisKA"/>
    <property type="match status" value="1"/>
</dbReference>
<feature type="domain" description="Histidine kinase" evidence="11">
    <location>
        <begin position="682"/>
        <end position="903"/>
    </location>
</feature>
<dbReference type="PANTHER" id="PTHR43047:SF72">
    <property type="entry name" value="OSMOSENSING HISTIDINE PROTEIN KINASE SLN1"/>
    <property type="match status" value="1"/>
</dbReference>
<name>A0A975YJH7_9PROT</name>
<dbReference type="GO" id="GO:0005524">
    <property type="term" value="F:ATP binding"/>
    <property type="evidence" value="ECO:0007669"/>
    <property type="project" value="UniProtKB-KW"/>
</dbReference>
<dbReference type="InterPro" id="IPR003594">
    <property type="entry name" value="HATPase_dom"/>
</dbReference>
<evidence type="ECO:0000256" key="9">
    <source>
        <dbReference type="ARBA" id="ARBA00023012"/>
    </source>
</evidence>
<keyword evidence="6" id="KW-0547">Nucleotide-binding</keyword>
<gene>
    <name evidence="13" type="ORF">KO353_14620</name>
</gene>
<keyword evidence="14" id="KW-1185">Reference proteome</keyword>
<dbReference type="PROSITE" id="PS50113">
    <property type="entry name" value="PAC"/>
    <property type="match status" value="1"/>
</dbReference>
<evidence type="ECO:0000256" key="8">
    <source>
        <dbReference type="ARBA" id="ARBA00022840"/>
    </source>
</evidence>
<comment type="subcellular location">
    <subcellularLocation>
        <location evidence="2">Membrane</location>
    </subcellularLocation>
</comment>
<dbReference type="PROSITE" id="PS50109">
    <property type="entry name" value="HIS_KIN"/>
    <property type="match status" value="1"/>
</dbReference>
<dbReference type="Pfam" id="PF13426">
    <property type="entry name" value="PAS_9"/>
    <property type="match status" value="1"/>
</dbReference>